<keyword evidence="1" id="KW-0653">Protein transport</keyword>
<evidence type="ECO:0000256" key="2">
    <source>
        <dbReference type="SAM" id="MobiDB-lite"/>
    </source>
</evidence>
<accession>A0A0X8HV64</accession>
<comment type="similarity">
    <text evidence="1">Belongs to the VPS17 family.</text>
</comment>
<dbReference type="OrthoDB" id="9976382at2759"/>
<keyword evidence="5" id="KW-1185">Reference proteome</keyword>
<dbReference type="GO" id="GO:0030905">
    <property type="term" value="C:retromer, tubulation complex"/>
    <property type="evidence" value="ECO:0007669"/>
    <property type="project" value="TreeGrafter"/>
</dbReference>
<comment type="function">
    <text evidence="1">Component of the membrane-associated retromer complex which is essential in endosome-to-Golgi retrograde transport.</text>
</comment>
<dbReference type="AlphaFoldDB" id="A0A0X8HV64"/>
<name>A0A0X8HV64_9SACH</name>
<dbReference type="GO" id="GO:0032266">
    <property type="term" value="F:phosphatidylinositol-3-phosphate binding"/>
    <property type="evidence" value="ECO:0007669"/>
    <property type="project" value="TreeGrafter"/>
</dbReference>
<dbReference type="PIRSF" id="PIRSF011791">
    <property type="entry name" value="Vps17"/>
    <property type="match status" value="1"/>
</dbReference>
<feature type="domain" description="PX" evidence="3">
    <location>
        <begin position="62"/>
        <end position="180"/>
    </location>
</feature>
<sequence>MASTVPYDPYDQDVDNNPFSEPSIQGNDSIQRSPRLTEDQQENNQPSTSPKPNLLPERKSDKYHLIVKVIGLERVGSLTNRRESPTIIFDVSTNLPTFRKQHHKNLKKAYDEFQLLFEYLNSSIPETFVPALPPSSTSFGINNDEDMQKMILNFRKWMDRICSDPLIIRNEELAFFMESDFNTYSPTHQTKSPVSGLRRKTLKQLPPPYDEVLELAEFRPLVKSIYLTSQDIQAKLLKMSKTRKQLSQEENAFGQGFCGLCVEDERYNRLYQRFGRVITAVGDIDSIMATFDMATLYDSLKWVVRDTYVIKEALTNRHFLMKQLLQVQQNTKLKQDNARKLRAKRDISPLKVDEAIRQLKVATKTEQQLTYKLQRVTENMLIEKRRWTSFLVDSLLSAVREYTLKKIEYERKKLSLLERVRSDVRNVDTQGGLSRLGRELLTPSPVVTPSQSAIQGDAWTADPRASHGAVNTEIDSQLLRSIDGSLGVIQQQSQSQDQDSNGAFLDPRQAATILGTSTF</sequence>
<dbReference type="SMART" id="SM00312">
    <property type="entry name" value="PX"/>
    <property type="match status" value="1"/>
</dbReference>
<evidence type="ECO:0000259" key="3">
    <source>
        <dbReference type="SMART" id="SM00312"/>
    </source>
</evidence>
<comment type="subunit">
    <text evidence="1">Component of the retromer complex.</text>
</comment>
<dbReference type="EMBL" id="CP014247">
    <property type="protein sequence ID" value="AMD22014.1"/>
    <property type="molecule type" value="Genomic_DNA"/>
</dbReference>
<dbReference type="Pfam" id="PF00787">
    <property type="entry name" value="PX"/>
    <property type="match status" value="1"/>
</dbReference>
<keyword evidence="1" id="KW-0813">Transport</keyword>
<dbReference type="InterPro" id="IPR001683">
    <property type="entry name" value="PX_dom"/>
</dbReference>
<gene>
    <name evidence="4" type="ORF">AW171_hschr74018</name>
</gene>
<evidence type="ECO:0000256" key="1">
    <source>
        <dbReference type="PIRNR" id="PIRNR011791"/>
    </source>
</evidence>
<protein>
    <recommendedName>
        <fullName evidence="1">Vacuolar protein sorting-associated protein 17</fullName>
    </recommendedName>
</protein>
<dbReference type="InterPro" id="IPR036871">
    <property type="entry name" value="PX_dom_sf"/>
</dbReference>
<dbReference type="Proteomes" id="UP000243052">
    <property type="component" value="Chromosome vii"/>
</dbReference>
<organism evidence="4 5">
    <name type="scientific">Eremothecium sinecaudum</name>
    <dbReference type="NCBI Taxonomy" id="45286"/>
    <lineage>
        <taxon>Eukaryota</taxon>
        <taxon>Fungi</taxon>
        <taxon>Dikarya</taxon>
        <taxon>Ascomycota</taxon>
        <taxon>Saccharomycotina</taxon>
        <taxon>Saccharomycetes</taxon>
        <taxon>Saccharomycetales</taxon>
        <taxon>Saccharomycetaceae</taxon>
        <taxon>Eremothecium</taxon>
    </lineage>
</organism>
<dbReference type="RefSeq" id="XP_017989010.1">
    <property type="nucleotide sequence ID" value="XM_018133827.1"/>
</dbReference>
<evidence type="ECO:0000313" key="5">
    <source>
        <dbReference type="Proteomes" id="UP000243052"/>
    </source>
</evidence>
<dbReference type="InterPro" id="IPR014461">
    <property type="entry name" value="Retromer_complex_Vps17"/>
</dbReference>
<dbReference type="GeneID" id="28725339"/>
<feature type="region of interest" description="Disordered" evidence="2">
    <location>
        <begin position="1"/>
        <end position="57"/>
    </location>
</feature>
<dbReference type="GO" id="GO:0042147">
    <property type="term" value="P:retrograde transport, endosome to Golgi"/>
    <property type="evidence" value="ECO:0007669"/>
    <property type="project" value="InterPro"/>
</dbReference>
<dbReference type="CDD" id="cd07625">
    <property type="entry name" value="BAR_Vps17p"/>
    <property type="match status" value="1"/>
</dbReference>
<dbReference type="InterPro" id="IPR027267">
    <property type="entry name" value="AH/BAR_dom_sf"/>
</dbReference>
<dbReference type="GO" id="GO:0005768">
    <property type="term" value="C:endosome"/>
    <property type="evidence" value="ECO:0007669"/>
    <property type="project" value="TreeGrafter"/>
</dbReference>
<dbReference type="SUPFAM" id="SSF64268">
    <property type="entry name" value="PX domain"/>
    <property type="match status" value="1"/>
</dbReference>
<dbReference type="InterPro" id="IPR037907">
    <property type="entry name" value="Vps17_PX"/>
</dbReference>
<dbReference type="PANTHER" id="PTHR47433:SF1">
    <property type="entry name" value="VACUOLAR PROTEIN SORTING-ASSOCIATED PROTEIN 17"/>
    <property type="match status" value="1"/>
</dbReference>
<dbReference type="Gene3D" id="1.20.1270.60">
    <property type="entry name" value="Arfaptin homology (AH) domain/BAR domain"/>
    <property type="match status" value="1"/>
</dbReference>
<evidence type="ECO:0000313" key="4">
    <source>
        <dbReference type="EMBL" id="AMD22014.1"/>
    </source>
</evidence>
<proteinExistence type="inferred from homology"/>
<dbReference type="GO" id="GO:0006886">
    <property type="term" value="P:intracellular protein transport"/>
    <property type="evidence" value="ECO:0007669"/>
    <property type="project" value="TreeGrafter"/>
</dbReference>
<feature type="compositionally biased region" description="Polar residues" evidence="2">
    <location>
        <begin position="15"/>
        <end position="34"/>
    </location>
</feature>
<dbReference type="CDD" id="cd06891">
    <property type="entry name" value="PX_Vps17p"/>
    <property type="match status" value="1"/>
</dbReference>
<dbReference type="GO" id="GO:0005829">
    <property type="term" value="C:cytosol"/>
    <property type="evidence" value="ECO:0007669"/>
    <property type="project" value="GOC"/>
</dbReference>
<dbReference type="InterPro" id="IPR053055">
    <property type="entry name" value="VPS17"/>
</dbReference>
<dbReference type="PANTHER" id="PTHR47433">
    <property type="entry name" value="VACUOLAR PROTEIN SORTING-ASSOCIATED PROTEIN 17"/>
    <property type="match status" value="1"/>
</dbReference>
<dbReference type="Gene3D" id="3.30.1520.10">
    <property type="entry name" value="Phox-like domain"/>
    <property type="match status" value="1"/>
</dbReference>
<feature type="compositionally biased region" description="Polar residues" evidence="2">
    <location>
        <begin position="42"/>
        <end position="51"/>
    </location>
</feature>
<dbReference type="STRING" id="45286.A0A0X8HV64"/>
<reference evidence="4 5" key="1">
    <citation type="submission" date="2016-01" db="EMBL/GenBank/DDBJ databases">
        <title>Genome sequence of the yeast Holleya sinecauda.</title>
        <authorList>
            <person name="Dietrich F.S."/>
        </authorList>
    </citation>
    <scope>NUCLEOTIDE SEQUENCE [LARGE SCALE GENOMIC DNA]</scope>
    <source>
        <strain evidence="4 5">ATCC 58844</strain>
    </source>
</reference>